<organism evidence="2 3">
    <name type="scientific">Aquisphaera giovannonii</name>
    <dbReference type="NCBI Taxonomy" id="406548"/>
    <lineage>
        <taxon>Bacteria</taxon>
        <taxon>Pseudomonadati</taxon>
        <taxon>Planctomycetota</taxon>
        <taxon>Planctomycetia</taxon>
        <taxon>Isosphaerales</taxon>
        <taxon>Isosphaeraceae</taxon>
        <taxon>Aquisphaera</taxon>
    </lineage>
</organism>
<feature type="compositionally biased region" description="Basic and acidic residues" evidence="1">
    <location>
        <begin position="61"/>
        <end position="76"/>
    </location>
</feature>
<dbReference type="RefSeq" id="WP_148595949.1">
    <property type="nucleotide sequence ID" value="NZ_CP042997.1"/>
</dbReference>
<protein>
    <submittedName>
        <fullName evidence="2">Uncharacterized protein</fullName>
    </submittedName>
</protein>
<feature type="region of interest" description="Disordered" evidence="1">
    <location>
        <begin position="1"/>
        <end position="22"/>
    </location>
</feature>
<dbReference type="AlphaFoldDB" id="A0A5B9W7X6"/>
<proteinExistence type="predicted"/>
<gene>
    <name evidence="2" type="ORF">OJF2_47990</name>
</gene>
<reference evidence="2 3" key="1">
    <citation type="submission" date="2019-08" db="EMBL/GenBank/DDBJ databases">
        <title>Deep-cultivation of Planctomycetes and their phenomic and genomic characterization uncovers novel biology.</title>
        <authorList>
            <person name="Wiegand S."/>
            <person name="Jogler M."/>
            <person name="Boedeker C."/>
            <person name="Pinto D."/>
            <person name="Vollmers J."/>
            <person name="Rivas-Marin E."/>
            <person name="Kohn T."/>
            <person name="Peeters S.H."/>
            <person name="Heuer A."/>
            <person name="Rast P."/>
            <person name="Oberbeckmann S."/>
            <person name="Bunk B."/>
            <person name="Jeske O."/>
            <person name="Meyerdierks A."/>
            <person name="Storesund J.E."/>
            <person name="Kallscheuer N."/>
            <person name="Luecker S."/>
            <person name="Lage O.M."/>
            <person name="Pohl T."/>
            <person name="Merkel B.J."/>
            <person name="Hornburger P."/>
            <person name="Mueller R.-W."/>
            <person name="Bruemmer F."/>
            <person name="Labrenz M."/>
            <person name="Spormann A.M."/>
            <person name="Op den Camp H."/>
            <person name="Overmann J."/>
            <person name="Amann R."/>
            <person name="Jetten M.S.M."/>
            <person name="Mascher T."/>
            <person name="Medema M.H."/>
            <person name="Devos D.P."/>
            <person name="Kaster A.-K."/>
            <person name="Ovreas L."/>
            <person name="Rohde M."/>
            <person name="Galperin M.Y."/>
            <person name="Jogler C."/>
        </authorList>
    </citation>
    <scope>NUCLEOTIDE SEQUENCE [LARGE SCALE GENOMIC DNA]</scope>
    <source>
        <strain evidence="2 3">OJF2</strain>
    </source>
</reference>
<dbReference type="EMBL" id="CP042997">
    <property type="protein sequence ID" value="QEH36239.1"/>
    <property type="molecule type" value="Genomic_DNA"/>
</dbReference>
<evidence type="ECO:0000256" key="1">
    <source>
        <dbReference type="SAM" id="MobiDB-lite"/>
    </source>
</evidence>
<accession>A0A5B9W7X6</accession>
<dbReference type="KEGG" id="agv:OJF2_47990"/>
<sequence length="76" mass="7984">MAMTYFRVNGGPGGPASEAGTTKEVQSLLRDAPVGEYTIDLITADRAGGEGSSQHWGRAIKHQDGAVHLESDMPGE</sequence>
<feature type="region of interest" description="Disordered" evidence="1">
    <location>
        <begin position="47"/>
        <end position="76"/>
    </location>
</feature>
<name>A0A5B9W7X6_9BACT</name>
<evidence type="ECO:0000313" key="2">
    <source>
        <dbReference type="EMBL" id="QEH36239.1"/>
    </source>
</evidence>
<keyword evidence="3" id="KW-1185">Reference proteome</keyword>
<evidence type="ECO:0000313" key="3">
    <source>
        <dbReference type="Proteomes" id="UP000324233"/>
    </source>
</evidence>
<dbReference type="Proteomes" id="UP000324233">
    <property type="component" value="Chromosome"/>
</dbReference>